<dbReference type="PANTHER" id="PTHR33112:SF12">
    <property type="entry name" value="HETEROKARYON INCOMPATIBILITY DOMAIN-CONTAINING PROTEIN"/>
    <property type="match status" value="1"/>
</dbReference>
<evidence type="ECO:0000313" key="2">
    <source>
        <dbReference type="EMBL" id="KAK3315522.1"/>
    </source>
</evidence>
<reference evidence="2" key="2">
    <citation type="submission" date="2023-06" db="EMBL/GenBank/DDBJ databases">
        <authorList>
            <consortium name="Lawrence Berkeley National Laboratory"/>
            <person name="Haridas S."/>
            <person name="Hensen N."/>
            <person name="Bonometti L."/>
            <person name="Westerberg I."/>
            <person name="Brannstrom I.O."/>
            <person name="Guillou S."/>
            <person name="Cros-Aarteil S."/>
            <person name="Calhoun S."/>
            <person name="Kuo A."/>
            <person name="Mondo S."/>
            <person name="Pangilinan J."/>
            <person name="Riley R."/>
            <person name="Labutti K."/>
            <person name="Andreopoulos B."/>
            <person name="Lipzen A."/>
            <person name="Chen C."/>
            <person name="Yanf M."/>
            <person name="Daum C."/>
            <person name="Ng V."/>
            <person name="Clum A."/>
            <person name="Steindorff A."/>
            <person name="Ohm R."/>
            <person name="Martin F."/>
            <person name="Silar P."/>
            <person name="Natvig D."/>
            <person name="Lalanne C."/>
            <person name="Gautier V."/>
            <person name="Ament-Velasquez S.L."/>
            <person name="Kruys A."/>
            <person name="Hutchinson M.I."/>
            <person name="Powell A.J."/>
            <person name="Barry K."/>
            <person name="Miller A.N."/>
            <person name="Grigoriev I.V."/>
            <person name="Debuchy R."/>
            <person name="Gladieux P."/>
            <person name="Thoren M.H."/>
            <person name="Johannesson H."/>
        </authorList>
    </citation>
    <scope>NUCLEOTIDE SEQUENCE</scope>
    <source>
        <strain evidence="2">CBS 118394</strain>
    </source>
</reference>
<keyword evidence="3" id="KW-1185">Reference proteome</keyword>
<organism evidence="2 3">
    <name type="scientific">Apodospora peruviana</name>
    <dbReference type="NCBI Taxonomy" id="516989"/>
    <lineage>
        <taxon>Eukaryota</taxon>
        <taxon>Fungi</taxon>
        <taxon>Dikarya</taxon>
        <taxon>Ascomycota</taxon>
        <taxon>Pezizomycotina</taxon>
        <taxon>Sordariomycetes</taxon>
        <taxon>Sordariomycetidae</taxon>
        <taxon>Sordariales</taxon>
        <taxon>Lasiosphaeriaceae</taxon>
        <taxon>Apodospora</taxon>
    </lineage>
</organism>
<reference evidence="2" key="1">
    <citation type="journal article" date="2023" name="Mol. Phylogenet. Evol.">
        <title>Genome-scale phylogeny and comparative genomics of the fungal order Sordariales.</title>
        <authorList>
            <person name="Hensen N."/>
            <person name="Bonometti L."/>
            <person name="Westerberg I."/>
            <person name="Brannstrom I.O."/>
            <person name="Guillou S."/>
            <person name="Cros-Aarteil S."/>
            <person name="Calhoun S."/>
            <person name="Haridas S."/>
            <person name="Kuo A."/>
            <person name="Mondo S."/>
            <person name="Pangilinan J."/>
            <person name="Riley R."/>
            <person name="LaButti K."/>
            <person name="Andreopoulos B."/>
            <person name="Lipzen A."/>
            <person name="Chen C."/>
            <person name="Yan M."/>
            <person name="Daum C."/>
            <person name="Ng V."/>
            <person name="Clum A."/>
            <person name="Steindorff A."/>
            <person name="Ohm R.A."/>
            <person name="Martin F."/>
            <person name="Silar P."/>
            <person name="Natvig D.O."/>
            <person name="Lalanne C."/>
            <person name="Gautier V."/>
            <person name="Ament-Velasquez S.L."/>
            <person name="Kruys A."/>
            <person name="Hutchinson M.I."/>
            <person name="Powell A.J."/>
            <person name="Barry K."/>
            <person name="Miller A.N."/>
            <person name="Grigoriev I.V."/>
            <person name="Debuchy R."/>
            <person name="Gladieux P."/>
            <person name="Hiltunen Thoren M."/>
            <person name="Johannesson H."/>
        </authorList>
    </citation>
    <scope>NUCLEOTIDE SEQUENCE</scope>
    <source>
        <strain evidence="2">CBS 118394</strain>
    </source>
</reference>
<accession>A0AAE0HZS7</accession>
<gene>
    <name evidence="2" type="ORF">B0H66DRAFT_521979</name>
</gene>
<proteinExistence type="predicted"/>
<sequence length="846" mass="96302">MPENMVPAWYIRNPPPQPQAPPINGTSPSSYLCANCRHIDFLALFKQKETDVMPTPREYIALGSMGDILSRATTKNCGFCRLVLRIVCIDATTDLPPHTSPEIRLETRKLKLAELLGETYYLCPIRFETTYNNPALFICSAKDVSDAARRTGTVTRPRYSMAFRPLHKNAPNLGRLLMEPGTIDFDWIRERMEMCDERDVGKGRFWHSVSVRGIDVDRGCIVDFRENERYVTLSYTWGNVKQLRLLAGNEKALRKPGGVWEVLQEVPQTIRDAITLTRKIGERFLWVDALCIVQDDPADLERSISQMGNIYRNSILTICACCGDDAGHGLPGVEEGSRTTEQAVGLVGEILLGNMLPDADQTSTCTWSTRGWTMQEKVLSQRKLQVTDHGVRWWCWHTITSEDENCRHSFWREGTAHTGMYFFKTEHDQVVSKIGRNCNMDIYAFMVSDYTSRNLTHQGDAEKAIRGVFKEIDGLFRGTFIAGLPDTELSAALLWAPLGSQHRRLDPKTGEALFPSWSWLGWVGHVAYPWLIERSLPMSETGSPLVWRDQKYQSDNDYDSDNEQAWFTGSDYRLNGNPDPNYATRLQGQPPRWRLDSDSDGWVSIDKTSESHRWLHPVLDEPVGSIRFFRFYDENNSTGGGSSSAANMKRLHLRTMSVFLKPDGEFRVRKENYDHLHKMYYMRVRDMRGFHVGYIHTPDPDTMADEEKDQFVRGRTHDDGIREFMVLSRSSTNPDPRVGKELLHTTPIEELNSVYSMAHVLGRMSRLDPMADGGDENAGADIDDVGHFDTRLFDATTPWGMFNVMMVERDLEGPEQGRVATRVAVGRIHVAAFMGADPFVMETFLE</sequence>
<dbReference type="AlphaFoldDB" id="A0AAE0HZS7"/>
<dbReference type="InterPro" id="IPR010730">
    <property type="entry name" value="HET"/>
</dbReference>
<dbReference type="Pfam" id="PF06985">
    <property type="entry name" value="HET"/>
    <property type="match status" value="1"/>
</dbReference>
<evidence type="ECO:0000313" key="3">
    <source>
        <dbReference type="Proteomes" id="UP001283341"/>
    </source>
</evidence>
<comment type="caution">
    <text evidence="2">The sequence shown here is derived from an EMBL/GenBank/DDBJ whole genome shotgun (WGS) entry which is preliminary data.</text>
</comment>
<protein>
    <submittedName>
        <fullName evidence="2">Heterokaryon incompatibility protein-domain-containing protein</fullName>
    </submittedName>
</protein>
<dbReference type="Proteomes" id="UP001283341">
    <property type="component" value="Unassembled WGS sequence"/>
</dbReference>
<evidence type="ECO:0000259" key="1">
    <source>
        <dbReference type="Pfam" id="PF06985"/>
    </source>
</evidence>
<feature type="domain" description="Heterokaryon incompatibility" evidence="1">
    <location>
        <begin position="230"/>
        <end position="376"/>
    </location>
</feature>
<dbReference type="PANTHER" id="PTHR33112">
    <property type="entry name" value="DOMAIN PROTEIN, PUTATIVE-RELATED"/>
    <property type="match status" value="1"/>
</dbReference>
<name>A0AAE0HZS7_9PEZI</name>
<dbReference type="EMBL" id="JAUEDM010000006">
    <property type="protein sequence ID" value="KAK3315522.1"/>
    <property type="molecule type" value="Genomic_DNA"/>
</dbReference>